<dbReference type="InterPro" id="IPR003887">
    <property type="entry name" value="LEM_dom"/>
</dbReference>
<dbReference type="SUPFAM" id="SSF63451">
    <property type="entry name" value="LEM domain"/>
    <property type="match status" value="1"/>
</dbReference>
<dbReference type="PROSITE" id="PS50088">
    <property type="entry name" value="ANK_REPEAT"/>
    <property type="match status" value="1"/>
</dbReference>
<feature type="compositionally biased region" description="Pro residues" evidence="6">
    <location>
        <begin position="466"/>
        <end position="495"/>
    </location>
</feature>
<feature type="compositionally biased region" description="Polar residues" evidence="6">
    <location>
        <begin position="160"/>
        <end position="171"/>
    </location>
</feature>
<feature type="region of interest" description="Disordered" evidence="6">
    <location>
        <begin position="59"/>
        <end position="87"/>
    </location>
</feature>
<feature type="compositionally biased region" description="Basic and acidic residues" evidence="6">
    <location>
        <begin position="630"/>
        <end position="648"/>
    </location>
</feature>
<dbReference type="CDD" id="cd12934">
    <property type="entry name" value="LEM"/>
    <property type="match status" value="1"/>
</dbReference>
<protein>
    <submittedName>
        <fullName evidence="8">Ankyrin repeat and LEM domain-containing protein 2</fullName>
    </submittedName>
</protein>
<sequence>MSEVASESQGLQTSDKPLSQWTDDELITILVALGSPAFPVTPSTRPFLEKRVGKLLKKHQQQEQASVIHKDADVSGAGSQTEEANEDPLAVAGSRGVESTPQDGEFYCVVVGGEGTPVQSSLSPYYTNKSEVLRAVRSVPGARFKKFSTRASAEAFCSSPVDSSSRQTTPGPSLEGRSPATEPSNVEKKPNLFPSLKTAELTNFRRLIEAGDVTGFTREVWTNPRYLVNCYGDAPEILQVGFRYNALHCAVKAGRLEICQELLSILGNEEFWKLLYPNDSPETVHRRRAHLVDLYLNMQDKMAGETALHFASKLGHLEIVKLLLAQPSLDPSITNKYDERATDIACQNARSSSDEVKEKVKELIHAPPTYYVPVLRAADNCTPPQLTPPCTISDYHRHRASLSDDRGTPVIGQAFAGPMSPAQVEQLAEECEVGWREYWEFLGCYCDLHKTDGLQKLEMYLVSLSTPPPSPSLPPSSSPPLSPPPPSLPSPPPSSPLTTGTGMTESVNVSRELFPSDGNCQEEMGGGGEGVREGGGGREDCGGCEEGGKERMGNIESDVESVLEGVARLSVVGGGREEGGGGCGLDGDKMEEVESGDRVEKGEVGEKEIGDKVEEGRVVRVEEGEDADRMEEGEVGKKMEEHGKRGGERSNSPYSVPEQEPHMTPTTTHRKKTTFLLGSEATKLDHDVYLAVRGAPCLSSYPHVVDWVHRIKGFSEHTQNSWRTPRSVLRPSSLSGSGGNQHGSPLLVTSPPRSPLPRPPILPSQHSSPHRLHTSTLSPRRHFSPLHHSLNASSSATPSRLRRSVTPRPRQEAET</sequence>
<evidence type="ECO:0000256" key="1">
    <source>
        <dbReference type="ARBA" id="ARBA00007597"/>
    </source>
</evidence>
<feature type="compositionally biased region" description="Polar residues" evidence="6">
    <location>
        <begin position="717"/>
        <end position="735"/>
    </location>
</feature>
<gene>
    <name evidence="8" type="ORF">GBAR_LOCUS23126</name>
</gene>
<feature type="compositionally biased region" description="Pro residues" evidence="6">
    <location>
        <begin position="752"/>
        <end position="762"/>
    </location>
</feature>
<dbReference type="SUPFAM" id="SSF48403">
    <property type="entry name" value="Ankyrin repeat"/>
    <property type="match status" value="1"/>
</dbReference>
<evidence type="ECO:0000259" key="7">
    <source>
        <dbReference type="PROSITE" id="PS50954"/>
    </source>
</evidence>
<dbReference type="InterPro" id="IPR036770">
    <property type="entry name" value="Ankyrin_rpt-contain_sf"/>
</dbReference>
<dbReference type="Pfam" id="PF01693">
    <property type="entry name" value="Cauli_VI"/>
    <property type="match status" value="1"/>
</dbReference>
<reference evidence="8" key="1">
    <citation type="submission" date="2023-03" db="EMBL/GenBank/DDBJ databases">
        <authorList>
            <person name="Steffen K."/>
            <person name="Cardenas P."/>
        </authorList>
    </citation>
    <scope>NUCLEOTIDE SEQUENCE</scope>
</reference>
<dbReference type="SMART" id="SM00248">
    <property type="entry name" value="ANK"/>
    <property type="match status" value="2"/>
</dbReference>
<feature type="region of interest" description="Disordered" evidence="6">
    <location>
        <begin position="466"/>
        <end position="555"/>
    </location>
</feature>
<feature type="repeat" description="ANK" evidence="5">
    <location>
        <begin position="303"/>
        <end position="324"/>
    </location>
</feature>
<dbReference type="Gene3D" id="3.40.970.10">
    <property type="entry name" value="Ribonuclease H1, N-terminal domain"/>
    <property type="match status" value="1"/>
</dbReference>
<dbReference type="Pfam" id="PF12796">
    <property type="entry name" value="Ank_2"/>
    <property type="match status" value="1"/>
</dbReference>
<feature type="region of interest" description="Disordered" evidence="6">
    <location>
        <begin position="717"/>
        <end position="815"/>
    </location>
</feature>
<name>A0AA35X8N1_GEOBA</name>
<evidence type="ECO:0000256" key="2">
    <source>
        <dbReference type="ARBA" id="ARBA00022618"/>
    </source>
</evidence>
<dbReference type="InterPro" id="IPR011320">
    <property type="entry name" value="RNase_H1_N"/>
</dbReference>
<feature type="compositionally biased region" description="Basic and acidic residues" evidence="6">
    <location>
        <begin position="586"/>
        <end position="601"/>
    </location>
</feature>
<dbReference type="Gene3D" id="1.10.720.40">
    <property type="match status" value="1"/>
</dbReference>
<dbReference type="InterPro" id="IPR002110">
    <property type="entry name" value="Ankyrin_rpt"/>
</dbReference>
<dbReference type="Proteomes" id="UP001174909">
    <property type="component" value="Unassembled WGS sequence"/>
</dbReference>
<evidence type="ECO:0000256" key="4">
    <source>
        <dbReference type="ARBA" id="ARBA00023306"/>
    </source>
</evidence>
<feature type="compositionally biased region" description="Basic residues" evidence="6">
    <location>
        <begin position="768"/>
        <end position="785"/>
    </location>
</feature>
<organism evidence="8 9">
    <name type="scientific">Geodia barretti</name>
    <name type="common">Barrett's horny sponge</name>
    <dbReference type="NCBI Taxonomy" id="519541"/>
    <lineage>
        <taxon>Eukaryota</taxon>
        <taxon>Metazoa</taxon>
        <taxon>Porifera</taxon>
        <taxon>Demospongiae</taxon>
        <taxon>Heteroscleromorpha</taxon>
        <taxon>Tetractinellida</taxon>
        <taxon>Astrophorina</taxon>
        <taxon>Geodiidae</taxon>
        <taxon>Geodia</taxon>
    </lineage>
</organism>
<dbReference type="InterPro" id="IPR011015">
    <property type="entry name" value="LEM/LEM-like_dom_sf"/>
</dbReference>
<keyword evidence="4" id="KW-0131">Cell cycle</keyword>
<dbReference type="PANTHER" id="PTHR12349:SF4">
    <property type="entry name" value="ANKYRIN REPEAT AND LEM DOMAIN-CONTAINING PROTEIN 2"/>
    <property type="match status" value="1"/>
</dbReference>
<comment type="caution">
    <text evidence="8">The sequence shown here is derived from an EMBL/GenBank/DDBJ whole genome shotgun (WGS) entry which is preliminary data.</text>
</comment>
<keyword evidence="9" id="KW-1185">Reference proteome</keyword>
<keyword evidence="2" id="KW-0132">Cell division</keyword>
<dbReference type="InterPro" id="IPR056237">
    <property type="entry name" value="ANKLE2_3rd"/>
</dbReference>
<dbReference type="Pfam" id="PF03020">
    <property type="entry name" value="LEM"/>
    <property type="match status" value="1"/>
</dbReference>
<dbReference type="PROSITE" id="PS50954">
    <property type="entry name" value="LEM"/>
    <property type="match status" value="1"/>
</dbReference>
<dbReference type="PANTHER" id="PTHR12349">
    <property type="entry name" value="ANKYRIN REPEAT AND LEM DOMAIN-CONTAINING PROTEIN 2"/>
    <property type="match status" value="1"/>
</dbReference>
<evidence type="ECO:0000256" key="6">
    <source>
        <dbReference type="SAM" id="MobiDB-lite"/>
    </source>
</evidence>
<comment type="similarity">
    <text evidence="1">Belongs to the ANKLE2 family.</text>
</comment>
<evidence type="ECO:0000313" key="8">
    <source>
        <dbReference type="EMBL" id="CAI8041637.1"/>
    </source>
</evidence>
<feature type="region of interest" description="Disordered" evidence="6">
    <location>
        <begin position="624"/>
        <end position="668"/>
    </location>
</feature>
<feature type="compositionally biased region" description="Polar residues" evidence="6">
    <location>
        <begin position="500"/>
        <end position="509"/>
    </location>
</feature>
<evidence type="ECO:0000256" key="3">
    <source>
        <dbReference type="ARBA" id="ARBA00023043"/>
    </source>
</evidence>
<feature type="region of interest" description="Disordered" evidence="6">
    <location>
        <begin position="158"/>
        <end position="191"/>
    </location>
</feature>
<evidence type="ECO:0000256" key="5">
    <source>
        <dbReference type="PROSITE-ProRule" id="PRU00023"/>
    </source>
</evidence>
<dbReference type="InterPro" id="IPR037056">
    <property type="entry name" value="RNase_H1_N_sf"/>
</dbReference>
<dbReference type="AlphaFoldDB" id="A0AA35X8N1"/>
<dbReference type="Pfam" id="PF24567">
    <property type="entry name" value="ANKLE2_3rd"/>
    <property type="match status" value="1"/>
</dbReference>
<dbReference type="EMBL" id="CASHTH010003197">
    <property type="protein sequence ID" value="CAI8041637.1"/>
    <property type="molecule type" value="Genomic_DNA"/>
</dbReference>
<dbReference type="Gene3D" id="1.25.40.20">
    <property type="entry name" value="Ankyrin repeat-containing domain"/>
    <property type="match status" value="1"/>
</dbReference>
<dbReference type="GO" id="GO:0051301">
    <property type="term" value="P:cell division"/>
    <property type="evidence" value="ECO:0007669"/>
    <property type="project" value="UniProtKB-KW"/>
</dbReference>
<proteinExistence type="inferred from homology"/>
<feature type="region of interest" description="Disordered" evidence="6">
    <location>
        <begin position="573"/>
        <end position="601"/>
    </location>
</feature>
<evidence type="ECO:0000313" key="9">
    <source>
        <dbReference type="Proteomes" id="UP001174909"/>
    </source>
</evidence>
<feature type="compositionally biased region" description="Basic and acidic residues" evidence="6">
    <location>
        <begin position="530"/>
        <end position="553"/>
    </location>
</feature>
<accession>A0AA35X8N1</accession>
<dbReference type="PROSITE" id="PS50297">
    <property type="entry name" value="ANK_REP_REGION"/>
    <property type="match status" value="1"/>
</dbReference>
<feature type="domain" description="LEM" evidence="7">
    <location>
        <begin position="15"/>
        <end position="59"/>
    </location>
</feature>
<keyword evidence="3 5" id="KW-0040">ANK repeat</keyword>